<sequence length="134" mass="15351">MIRVTDAHKTILISFDLNTCWDVFRLWGIEEEEADALQQQIDVLLGNAALDESDMAFIGTECILQFLFEKHIFNVTHTKFPLEFFENTHSTVDGETCDIYINLVDHLSRSAAIGILQFIGEHNIFEVKAFVDEL</sequence>
<organism evidence="1 2">
    <name type="scientific">Flammeovirga kamogawensis</name>
    <dbReference type="NCBI Taxonomy" id="373891"/>
    <lineage>
        <taxon>Bacteria</taxon>
        <taxon>Pseudomonadati</taxon>
        <taxon>Bacteroidota</taxon>
        <taxon>Cytophagia</taxon>
        <taxon>Cytophagales</taxon>
        <taxon>Flammeovirgaceae</taxon>
        <taxon>Flammeovirga</taxon>
    </lineage>
</organism>
<dbReference type="EMBL" id="CP076129">
    <property type="protein sequence ID" value="QWG09790.1"/>
    <property type="molecule type" value="Genomic_DNA"/>
</dbReference>
<keyword evidence="2" id="KW-1185">Reference proteome</keyword>
<accession>A0ABX8H1M8</accession>
<protein>
    <submittedName>
        <fullName evidence="1">Uncharacterized protein</fullName>
    </submittedName>
</protein>
<dbReference type="RefSeq" id="WP_144076454.1">
    <property type="nucleotide sequence ID" value="NZ_CP076129.1"/>
</dbReference>
<gene>
    <name evidence="1" type="ORF">KM029_19105</name>
</gene>
<evidence type="ECO:0000313" key="2">
    <source>
        <dbReference type="Proteomes" id="UP000682802"/>
    </source>
</evidence>
<evidence type="ECO:0000313" key="1">
    <source>
        <dbReference type="EMBL" id="QWG09790.1"/>
    </source>
</evidence>
<dbReference type="Proteomes" id="UP000682802">
    <property type="component" value="Chromosome 2"/>
</dbReference>
<proteinExistence type="predicted"/>
<name>A0ABX8H1M8_9BACT</name>
<reference evidence="1 2" key="1">
    <citation type="submission" date="2021-05" db="EMBL/GenBank/DDBJ databases">
        <title>Comparative genomic studies on the polysaccharide-degrading batcterial strains of the Flammeovirga genus.</title>
        <authorList>
            <person name="Zewei F."/>
            <person name="Zheng Z."/>
            <person name="Yu L."/>
            <person name="Ruyue G."/>
            <person name="Yanhong M."/>
            <person name="Yuanyuan C."/>
            <person name="Jingyan G."/>
            <person name="Wenjun H."/>
        </authorList>
    </citation>
    <scope>NUCLEOTIDE SEQUENCE [LARGE SCALE GENOMIC DNA]</scope>
    <source>
        <strain evidence="1 2">YS10</strain>
    </source>
</reference>